<dbReference type="GO" id="GO:0015074">
    <property type="term" value="P:DNA integration"/>
    <property type="evidence" value="ECO:0007669"/>
    <property type="project" value="InterPro"/>
</dbReference>
<dbReference type="OrthoDB" id="5655881at2"/>
<feature type="region of interest" description="Disordered" evidence="1">
    <location>
        <begin position="121"/>
        <end position="147"/>
    </location>
</feature>
<feature type="domain" description="Integrase catalytic" evidence="3">
    <location>
        <begin position="136"/>
        <end position="315"/>
    </location>
</feature>
<feature type="domain" description="HTH cro/C1-type" evidence="2">
    <location>
        <begin position="18"/>
        <end position="46"/>
    </location>
</feature>
<dbReference type="Gene3D" id="1.10.260.40">
    <property type="entry name" value="lambda repressor-like DNA-binding domains"/>
    <property type="match status" value="1"/>
</dbReference>
<evidence type="ECO:0000256" key="1">
    <source>
        <dbReference type="SAM" id="MobiDB-lite"/>
    </source>
</evidence>
<gene>
    <name evidence="4" type="ORF">FL622_00220</name>
</gene>
<dbReference type="InterPro" id="IPR036397">
    <property type="entry name" value="RNaseH_sf"/>
</dbReference>
<dbReference type="NCBIfam" id="NF033594">
    <property type="entry name" value="transpos_ISNCY_2"/>
    <property type="match status" value="1"/>
</dbReference>
<dbReference type="CDD" id="cd00093">
    <property type="entry name" value="HTH_XRE"/>
    <property type="match status" value="1"/>
</dbReference>
<dbReference type="InterPro" id="IPR001584">
    <property type="entry name" value="Integrase_cat-core"/>
</dbReference>
<proteinExistence type="predicted"/>
<reference evidence="4 5" key="1">
    <citation type="submission" date="2019-07" db="EMBL/GenBank/DDBJ databases">
        <title>Insights of Desulfuromonas acetexigens electromicrobiology.</title>
        <authorList>
            <person name="Katuri K."/>
            <person name="Sapireddy V."/>
            <person name="Shaw D.R."/>
            <person name="Saikaly P."/>
        </authorList>
    </citation>
    <scope>NUCLEOTIDE SEQUENCE [LARGE SCALE GENOMIC DNA]</scope>
    <source>
        <strain evidence="4 5">2873</strain>
    </source>
</reference>
<name>A0A550JKB9_9BACT</name>
<dbReference type="InterPro" id="IPR010921">
    <property type="entry name" value="Trp_repressor/repl_initiator"/>
</dbReference>
<dbReference type="InterPro" id="IPR010982">
    <property type="entry name" value="Lambda_DNA-bd_dom_sf"/>
</dbReference>
<dbReference type="InterPro" id="IPR012337">
    <property type="entry name" value="RNaseH-like_sf"/>
</dbReference>
<feature type="compositionally biased region" description="Basic residues" evidence="1">
    <location>
        <begin position="123"/>
        <end position="135"/>
    </location>
</feature>
<keyword evidence="5" id="KW-1185">Reference proteome</keyword>
<sequence>MNRTQLLQETRKMHFEEILSLRTKHRLTQEEAARMLGVSDRTFRRYVDRYNEGGLDGLLDKRLTQESARKAPADEAMALVDRYRSQHKGWNVMHFHAWYQRDGGTRSYSWVKNQLQAAQVVPKGKKRGAHRKKRERSPLPGMMIHQDGSTHEWVPGKKWDLIVTMDDATNEHYSMFFTDEEGTASSFAGVKDVLLARGLFCSFYSDRGSHYWHTPEAGGKVDKKNLTQFGRAMHQLGIEMIPAYSPEARGRSERAFSTHQDRLVKELAFFGITEMAAANHYLRERYLPAFNAEFMEPAPEQGSGFVPLLNAQINDILCEQHERTVGRNNCVTFERITLQIPQNSHRCNYIKVKVRIHRYPDRSLAIFHGPRKLADYHPDGKIKEGQDKAAA</sequence>
<dbReference type="Pfam" id="PF13551">
    <property type="entry name" value="HTH_29"/>
    <property type="match status" value="1"/>
</dbReference>
<dbReference type="SUPFAM" id="SSF48295">
    <property type="entry name" value="TrpR-like"/>
    <property type="match status" value="1"/>
</dbReference>
<dbReference type="AlphaFoldDB" id="A0A550JKB9"/>
<dbReference type="Proteomes" id="UP000317155">
    <property type="component" value="Unassembled WGS sequence"/>
</dbReference>
<protein>
    <submittedName>
        <fullName evidence="4">ISNCY family transposase</fullName>
    </submittedName>
</protein>
<evidence type="ECO:0000313" key="5">
    <source>
        <dbReference type="Proteomes" id="UP000317155"/>
    </source>
</evidence>
<dbReference type="PANTHER" id="PTHR35004">
    <property type="entry name" value="TRANSPOSASE RV3428C-RELATED"/>
    <property type="match status" value="1"/>
</dbReference>
<organism evidence="4 5">
    <name type="scientific">Trichloromonas acetexigens</name>
    <dbReference type="NCBI Taxonomy" id="38815"/>
    <lineage>
        <taxon>Bacteria</taxon>
        <taxon>Pseudomonadati</taxon>
        <taxon>Thermodesulfobacteriota</taxon>
        <taxon>Desulfuromonadia</taxon>
        <taxon>Desulfuromonadales</taxon>
        <taxon>Trichloromonadaceae</taxon>
        <taxon>Trichloromonas</taxon>
    </lineage>
</organism>
<dbReference type="PROSITE" id="PS50943">
    <property type="entry name" value="HTH_CROC1"/>
    <property type="match status" value="1"/>
</dbReference>
<dbReference type="PANTHER" id="PTHR35004:SF7">
    <property type="entry name" value="INTEGRASE PROTEIN"/>
    <property type="match status" value="1"/>
</dbReference>
<dbReference type="InterPro" id="IPR001387">
    <property type="entry name" value="Cro/C1-type_HTH"/>
</dbReference>
<accession>A0A550JKB9</accession>
<evidence type="ECO:0000259" key="2">
    <source>
        <dbReference type="PROSITE" id="PS50943"/>
    </source>
</evidence>
<dbReference type="Gene3D" id="3.30.420.10">
    <property type="entry name" value="Ribonuclease H-like superfamily/Ribonuclease H"/>
    <property type="match status" value="1"/>
</dbReference>
<dbReference type="InterPro" id="IPR047797">
    <property type="entry name" value="ISNCY_transpos"/>
</dbReference>
<dbReference type="RefSeq" id="WP_092052186.1">
    <property type="nucleotide sequence ID" value="NZ_FOJJ01000001.1"/>
</dbReference>
<dbReference type="GO" id="GO:0043565">
    <property type="term" value="F:sequence-specific DNA binding"/>
    <property type="evidence" value="ECO:0007669"/>
    <property type="project" value="InterPro"/>
</dbReference>
<dbReference type="EMBL" id="VJVV01000001">
    <property type="protein sequence ID" value="TRO83642.1"/>
    <property type="molecule type" value="Genomic_DNA"/>
</dbReference>
<evidence type="ECO:0000313" key="4">
    <source>
        <dbReference type="EMBL" id="TRO83642.1"/>
    </source>
</evidence>
<comment type="caution">
    <text evidence="4">The sequence shown here is derived from an EMBL/GenBank/DDBJ whole genome shotgun (WGS) entry which is preliminary data.</text>
</comment>
<dbReference type="SUPFAM" id="SSF53098">
    <property type="entry name" value="Ribonuclease H-like"/>
    <property type="match status" value="1"/>
</dbReference>
<evidence type="ECO:0000259" key="3">
    <source>
        <dbReference type="PROSITE" id="PS50994"/>
    </source>
</evidence>
<dbReference type="PROSITE" id="PS50994">
    <property type="entry name" value="INTEGRASE"/>
    <property type="match status" value="1"/>
</dbReference>